<dbReference type="SMART" id="SM00737">
    <property type="entry name" value="ML"/>
    <property type="match status" value="1"/>
</dbReference>
<dbReference type="AlphaFoldDB" id="A0AAD9Q7A1"/>
<dbReference type="Proteomes" id="UP001249851">
    <property type="component" value="Unassembled WGS sequence"/>
</dbReference>
<comment type="subunit">
    <text evidence="4">Monomer.</text>
</comment>
<reference evidence="11" key="2">
    <citation type="journal article" date="2023" name="Science">
        <title>Genomic signatures of disease resistance in endangered staghorn corals.</title>
        <authorList>
            <person name="Vollmer S.V."/>
            <person name="Selwyn J.D."/>
            <person name="Despard B.A."/>
            <person name="Roesel C.L."/>
        </authorList>
    </citation>
    <scope>NUCLEOTIDE SEQUENCE</scope>
    <source>
        <strain evidence="11">K2</strain>
    </source>
</reference>
<gene>
    <name evidence="11" type="ORF">P5673_022068</name>
</gene>
<evidence type="ECO:0000256" key="7">
    <source>
        <dbReference type="ARBA" id="ARBA00022729"/>
    </source>
</evidence>
<keyword evidence="12" id="KW-1185">Reference proteome</keyword>
<sequence length="160" mass="17539">MAKLVSSIIISYLLITSIEETLSREVPFTKCPSPFGLLNSVDVTPCNGNPCVFKPGTNETVTVTFTPNEVVSKGDIHLYAKRGLIWIELPLKNPHICHELHCPLKKGVPETLSVTQQVPRILAPGTNELKADIVDQNGGMVVCGIIKVEIEGRNPYTDFE</sequence>
<organism evidence="11 12">
    <name type="scientific">Acropora cervicornis</name>
    <name type="common">Staghorn coral</name>
    <dbReference type="NCBI Taxonomy" id="6130"/>
    <lineage>
        <taxon>Eukaryota</taxon>
        <taxon>Metazoa</taxon>
        <taxon>Cnidaria</taxon>
        <taxon>Anthozoa</taxon>
        <taxon>Hexacorallia</taxon>
        <taxon>Scleractinia</taxon>
        <taxon>Astrocoeniina</taxon>
        <taxon>Acroporidae</taxon>
        <taxon>Acropora</taxon>
    </lineage>
</organism>
<protein>
    <submittedName>
        <fullName evidence="11">Mite group 2 allergen Gly d 2.02</fullName>
    </submittedName>
</protein>
<keyword evidence="8" id="KW-0445">Lipid transport</keyword>
<evidence type="ECO:0000256" key="6">
    <source>
        <dbReference type="ARBA" id="ARBA00022525"/>
    </source>
</evidence>
<dbReference type="Gene3D" id="2.60.40.770">
    <property type="match status" value="1"/>
</dbReference>
<evidence type="ECO:0000256" key="1">
    <source>
        <dbReference type="ARBA" id="ARBA00002053"/>
    </source>
</evidence>
<comment type="function">
    <text evidence="1">Catalyzes the intermembrane transfer of phosphatidylglycerol and phosphatidylinositol.</text>
</comment>
<feature type="domain" description="MD-2-related lipid-recognition" evidence="10">
    <location>
        <begin position="28"/>
        <end position="148"/>
    </location>
</feature>
<name>A0AAD9Q7A1_ACRCE</name>
<comment type="subcellular location">
    <subcellularLocation>
        <location evidence="2">Secreted</location>
    </subcellularLocation>
</comment>
<evidence type="ECO:0000256" key="3">
    <source>
        <dbReference type="ARBA" id="ARBA00006370"/>
    </source>
</evidence>
<evidence type="ECO:0000256" key="9">
    <source>
        <dbReference type="SAM" id="SignalP"/>
    </source>
</evidence>
<dbReference type="PANTHER" id="PTHR11306:SF0">
    <property type="entry name" value="PHOSPHATIDYLGLYCEROL_PHOSPHATIDYLINOSITOL TRANSFER PROTEIN"/>
    <property type="match status" value="1"/>
</dbReference>
<dbReference type="InterPro" id="IPR003172">
    <property type="entry name" value="ML_dom"/>
</dbReference>
<dbReference type="GO" id="GO:0005576">
    <property type="term" value="C:extracellular region"/>
    <property type="evidence" value="ECO:0007669"/>
    <property type="project" value="UniProtKB-SubCell"/>
</dbReference>
<reference evidence="11" key="1">
    <citation type="journal article" date="2023" name="G3 (Bethesda)">
        <title>Whole genome assembly and annotation of the endangered Caribbean coral Acropora cervicornis.</title>
        <authorList>
            <person name="Selwyn J.D."/>
            <person name="Vollmer S.V."/>
        </authorList>
    </citation>
    <scope>NUCLEOTIDE SEQUENCE</scope>
    <source>
        <strain evidence="11">K2</strain>
    </source>
</reference>
<dbReference type="InterPro" id="IPR039670">
    <property type="entry name" value="NPC2-like"/>
</dbReference>
<dbReference type="InterPro" id="IPR014756">
    <property type="entry name" value="Ig_E-set"/>
</dbReference>
<evidence type="ECO:0000313" key="12">
    <source>
        <dbReference type="Proteomes" id="UP001249851"/>
    </source>
</evidence>
<dbReference type="GO" id="GO:0015918">
    <property type="term" value="P:sterol transport"/>
    <property type="evidence" value="ECO:0007669"/>
    <property type="project" value="InterPro"/>
</dbReference>
<dbReference type="Pfam" id="PF02221">
    <property type="entry name" value="E1_DerP2_DerF2"/>
    <property type="match status" value="1"/>
</dbReference>
<evidence type="ECO:0000256" key="8">
    <source>
        <dbReference type="ARBA" id="ARBA00023055"/>
    </source>
</evidence>
<evidence type="ECO:0000313" key="11">
    <source>
        <dbReference type="EMBL" id="KAK2556058.1"/>
    </source>
</evidence>
<comment type="similarity">
    <text evidence="3">Belongs to the NPC2 family.</text>
</comment>
<dbReference type="GO" id="GO:0032934">
    <property type="term" value="F:sterol binding"/>
    <property type="evidence" value="ECO:0007669"/>
    <property type="project" value="InterPro"/>
</dbReference>
<evidence type="ECO:0000256" key="4">
    <source>
        <dbReference type="ARBA" id="ARBA00011245"/>
    </source>
</evidence>
<proteinExistence type="inferred from homology"/>
<dbReference type="EMBL" id="JARQWQ010000058">
    <property type="protein sequence ID" value="KAK2556058.1"/>
    <property type="molecule type" value="Genomic_DNA"/>
</dbReference>
<keyword evidence="7 9" id="KW-0732">Signal</keyword>
<evidence type="ECO:0000259" key="10">
    <source>
        <dbReference type="SMART" id="SM00737"/>
    </source>
</evidence>
<evidence type="ECO:0000256" key="2">
    <source>
        <dbReference type="ARBA" id="ARBA00004613"/>
    </source>
</evidence>
<keyword evidence="6" id="KW-0964">Secreted</keyword>
<dbReference type="PANTHER" id="PTHR11306">
    <property type="entry name" value="NIEMANN PICK TYPE C2 PROTEIN NPC2-RELATED"/>
    <property type="match status" value="1"/>
</dbReference>
<dbReference type="FunFam" id="2.60.40.770:FF:000001">
    <property type="entry name" value="NPC intracellular cholesterol transporter 2"/>
    <property type="match status" value="1"/>
</dbReference>
<comment type="caution">
    <text evidence="11">The sequence shown here is derived from an EMBL/GenBank/DDBJ whole genome shotgun (WGS) entry which is preliminary data.</text>
</comment>
<feature type="signal peptide" evidence="9">
    <location>
        <begin position="1"/>
        <end position="23"/>
    </location>
</feature>
<accession>A0AAD9Q7A1</accession>
<dbReference type="SUPFAM" id="SSF81296">
    <property type="entry name" value="E set domains"/>
    <property type="match status" value="1"/>
</dbReference>
<keyword evidence="5" id="KW-0813">Transport</keyword>
<feature type="chain" id="PRO_5041925789" evidence="9">
    <location>
        <begin position="24"/>
        <end position="160"/>
    </location>
</feature>
<evidence type="ECO:0000256" key="5">
    <source>
        <dbReference type="ARBA" id="ARBA00022448"/>
    </source>
</evidence>